<protein>
    <submittedName>
        <fullName evidence="2">Uncharacterized protein</fullName>
    </submittedName>
</protein>
<accession>A0A7W8E1A8</accession>
<feature type="transmembrane region" description="Helical" evidence="1">
    <location>
        <begin position="23"/>
        <end position="39"/>
    </location>
</feature>
<evidence type="ECO:0000256" key="1">
    <source>
        <dbReference type="SAM" id="Phobius"/>
    </source>
</evidence>
<dbReference type="AlphaFoldDB" id="A0A7W8E1A8"/>
<keyword evidence="1" id="KW-0812">Transmembrane</keyword>
<reference evidence="2 3" key="1">
    <citation type="submission" date="2020-08" db="EMBL/GenBank/DDBJ databases">
        <title>Genomic Encyclopedia of Type Strains, Phase IV (KMG-IV): sequencing the most valuable type-strain genomes for metagenomic binning, comparative biology and taxonomic classification.</title>
        <authorList>
            <person name="Goeker M."/>
        </authorList>
    </citation>
    <scope>NUCLEOTIDE SEQUENCE [LARGE SCALE GENOMIC DNA]</scope>
    <source>
        <strain evidence="2 3">DSM 12706</strain>
    </source>
</reference>
<gene>
    <name evidence="2" type="ORF">HNR60_004601</name>
</gene>
<keyword evidence="3" id="KW-1185">Reference proteome</keyword>
<name>A0A7W8E1A8_9BRAD</name>
<evidence type="ECO:0000313" key="2">
    <source>
        <dbReference type="EMBL" id="MBB5049817.1"/>
    </source>
</evidence>
<dbReference type="EMBL" id="JACHIH010000048">
    <property type="protein sequence ID" value="MBB5049817.1"/>
    <property type="molecule type" value="Genomic_DNA"/>
</dbReference>
<keyword evidence="1" id="KW-1133">Transmembrane helix</keyword>
<organism evidence="2 3">
    <name type="scientific">Rhodopseudomonas rhenobacensis</name>
    <dbReference type="NCBI Taxonomy" id="87461"/>
    <lineage>
        <taxon>Bacteria</taxon>
        <taxon>Pseudomonadati</taxon>
        <taxon>Pseudomonadota</taxon>
        <taxon>Alphaproteobacteria</taxon>
        <taxon>Hyphomicrobiales</taxon>
        <taxon>Nitrobacteraceae</taxon>
        <taxon>Rhodopseudomonas</taxon>
    </lineage>
</organism>
<proteinExistence type="predicted"/>
<sequence>MSDYVHTGRRFRLLPDSADKESRVIYGACYALFLVRAVVTRAMPWRARKSASHESVFCEANNAASVLVTSSFMGL</sequence>
<keyword evidence="1" id="KW-0472">Membrane</keyword>
<dbReference type="Proteomes" id="UP000542353">
    <property type="component" value="Unassembled WGS sequence"/>
</dbReference>
<evidence type="ECO:0000313" key="3">
    <source>
        <dbReference type="Proteomes" id="UP000542353"/>
    </source>
</evidence>
<comment type="caution">
    <text evidence="2">The sequence shown here is derived from an EMBL/GenBank/DDBJ whole genome shotgun (WGS) entry which is preliminary data.</text>
</comment>
<dbReference type="RefSeq" id="WP_184262476.1">
    <property type="nucleotide sequence ID" value="NZ_JACHIH010000048.1"/>
</dbReference>